<evidence type="ECO:0000313" key="3">
    <source>
        <dbReference type="Proteomes" id="UP001370490"/>
    </source>
</evidence>
<sequence length="133" mass="14581">MALLFLFARSPTLSKVPEEWPKGLDATSITGVTLLCRTNHQSLVPASRLAPMLIWVIASGTMPDPGSIAGHETTTVEIPIRVPYNVLVSLVRDIDYELHLGLTVDLPVLLEIFLSLFPRKESSSSLPPLNMFS</sequence>
<reference evidence="2 3" key="1">
    <citation type="submission" date="2023-12" db="EMBL/GenBank/DDBJ databases">
        <title>A high-quality genome assembly for Dillenia turbinata (Dilleniales).</title>
        <authorList>
            <person name="Chanderbali A."/>
        </authorList>
    </citation>
    <scope>NUCLEOTIDE SEQUENCE [LARGE SCALE GENOMIC DNA]</scope>
    <source>
        <strain evidence="2">LSX21</strain>
        <tissue evidence="2">Leaf</tissue>
    </source>
</reference>
<dbReference type="InterPro" id="IPR004864">
    <property type="entry name" value="LEA_2"/>
</dbReference>
<accession>A0AAN8UPY7</accession>
<gene>
    <name evidence="2" type="ORF">RJ641_016731</name>
</gene>
<keyword evidence="3" id="KW-1185">Reference proteome</keyword>
<protein>
    <submittedName>
        <fullName evidence="2">Late embryogenesis abundant protein, LEA_2 subgroup</fullName>
    </submittedName>
</protein>
<dbReference type="PANTHER" id="PTHR31459">
    <property type="match status" value="1"/>
</dbReference>
<dbReference type="Proteomes" id="UP001370490">
    <property type="component" value="Unassembled WGS sequence"/>
</dbReference>
<dbReference type="Gene3D" id="2.60.40.1820">
    <property type="match status" value="1"/>
</dbReference>
<dbReference type="EMBL" id="JBAMMX010000022">
    <property type="protein sequence ID" value="KAK6918309.1"/>
    <property type="molecule type" value="Genomic_DNA"/>
</dbReference>
<name>A0AAN8UPY7_9MAGN</name>
<dbReference type="PANTHER" id="PTHR31459:SF19">
    <property type="entry name" value="DESICCATION-RELATED PROTEIN LEA14-RELATED"/>
    <property type="match status" value="1"/>
</dbReference>
<dbReference type="Pfam" id="PF03168">
    <property type="entry name" value="LEA_2"/>
    <property type="match status" value="1"/>
</dbReference>
<feature type="domain" description="Late embryogenesis abundant protein LEA-2 subgroup" evidence="1">
    <location>
        <begin position="57"/>
        <end position="110"/>
    </location>
</feature>
<comment type="caution">
    <text evidence="2">The sequence shown here is derived from an EMBL/GenBank/DDBJ whole genome shotgun (WGS) entry which is preliminary data.</text>
</comment>
<dbReference type="AlphaFoldDB" id="A0AAN8UPY7"/>
<evidence type="ECO:0000259" key="1">
    <source>
        <dbReference type="Pfam" id="PF03168"/>
    </source>
</evidence>
<dbReference type="SUPFAM" id="SSF117070">
    <property type="entry name" value="LEA14-like"/>
    <property type="match status" value="1"/>
</dbReference>
<dbReference type="GO" id="GO:0005829">
    <property type="term" value="C:cytosol"/>
    <property type="evidence" value="ECO:0007669"/>
    <property type="project" value="TreeGrafter"/>
</dbReference>
<proteinExistence type="predicted"/>
<evidence type="ECO:0000313" key="2">
    <source>
        <dbReference type="EMBL" id="KAK6918309.1"/>
    </source>
</evidence>
<organism evidence="2 3">
    <name type="scientific">Dillenia turbinata</name>
    <dbReference type="NCBI Taxonomy" id="194707"/>
    <lineage>
        <taxon>Eukaryota</taxon>
        <taxon>Viridiplantae</taxon>
        <taxon>Streptophyta</taxon>
        <taxon>Embryophyta</taxon>
        <taxon>Tracheophyta</taxon>
        <taxon>Spermatophyta</taxon>
        <taxon>Magnoliopsida</taxon>
        <taxon>eudicotyledons</taxon>
        <taxon>Gunneridae</taxon>
        <taxon>Pentapetalae</taxon>
        <taxon>Dilleniales</taxon>
        <taxon>Dilleniaceae</taxon>
        <taxon>Dillenia</taxon>
    </lineage>
</organism>
<dbReference type="InterPro" id="IPR045043">
    <property type="entry name" value="Lea14-like"/>
</dbReference>